<dbReference type="InterPro" id="IPR014014">
    <property type="entry name" value="RNA_helicase_DEAD_Q_motif"/>
</dbReference>
<dbReference type="EMBL" id="RAPN01000005">
    <property type="protein sequence ID" value="RKD86105.1"/>
    <property type="molecule type" value="Genomic_DNA"/>
</dbReference>
<feature type="compositionally biased region" description="Basic and acidic residues" evidence="8">
    <location>
        <begin position="442"/>
        <end position="466"/>
    </location>
</feature>
<feature type="domain" description="DEAD-box RNA helicase Q" evidence="11">
    <location>
        <begin position="59"/>
        <end position="87"/>
    </location>
</feature>
<evidence type="ECO:0000259" key="9">
    <source>
        <dbReference type="PROSITE" id="PS51192"/>
    </source>
</evidence>
<sequence length="499" mass="57173">MKLFSWNRVRFRNQKPETRNQKPETRNQKPETRNQKPETRNEALDLELPAFHYLCGMTTTFEDLKVNKSILKVLTEIGFEQPTPIQEKAIPVVRSGVDVLGIAQTGTGKTAAYLLPIFMKLVKAEGEDPRALILVPTRELSIQVGEDIEELTTYSNIRHAAVYGGIGWTKHADLIKPGIDILVATPGRLWDLYKAGAVSLKKIKTLVIDEADRMLDMGFMPQIRQLLEIIPVKRQNLLFSATFNEKVEEMSHEFLDFPERVEIAPSATPAQLVQQSIYKVPNFRTKLNLIQHLLKDEETFTRVIIFVRTKEHAESVFKIIKRKTEGEKRILHSNKGQNTRINAINAFKDGDVRILISTDVSARGLDISLISHVINFDLPQRYEDYVHRIGRTARANNYGEAITLVNPAEEYHLRKIEQIIRMEIPVLEIPEEVEVPPTPKPENQDQLREIDRQKKLEDPTFKGAFHEKKRRPGQSKNTPVNPPAHLSKTKKFRKGKGKR</sequence>
<name>A0A419VVE7_9BACT</name>
<dbReference type="GO" id="GO:0005524">
    <property type="term" value="F:ATP binding"/>
    <property type="evidence" value="ECO:0007669"/>
    <property type="project" value="UniProtKB-KW"/>
</dbReference>
<dbReference type="PROSITE" id="PS51192">
    <property type="entry name" value="HELICASE_ATP_BIND_1"/>
    <property type="match status" value="1"/>
</dbReference>
<evidence type="ECO:0000256" key="1">
    <source>
        <dbReference type="ARBA" id="ARBA00022741"/>
    </source>
</evidence>
<gene>
    <name evidence="12" type="ORF">BC643_4421</name>
</gene>
<accession>A0A419VVE7</accession>
<dbReference type="InterPro" id="IPR044742">
    <property type="entry name" value="DEAD/DEAH_RhlB"/>
</dbReference>
<evidence type="ECO:0000313" key="12">
    <source>
        <dbReference type="EMBL" id="RKD86105.1"/>
    </source>
</evidence>
<keyword evidence="1 7" id="KW-0547">Nucleotide-binding</keyword>
<dbReference type="InterPro" id="IPR001650">
    <property type="entry name" value="Helicase_C-like"/>
</dbReference>
<dbReference type="InterPro" id="IPR027417">
    <property type="entry name" value="P-loop_NTPase"/>
</dbReference>
<evidence type="ECO:0000259" key="11">
    <source>
        <dbReference type="PROSITE" id="PS51195"/>
    </source>
</evidence>
<dbReference type="PROSITE" id="PS51195">
    <property type="entry name" value="Q_MOTIF"/>
    <property type="match status" value="1"/>
</dbReference>
<dbReference type="InterPro" id="IPR000629">
    <property type="entry name" value="RNA-helicase_DEAD-box_CS"/>
</dbReference>
<dbReference type="PANTHER" id="PTHR47959">
    <property type="entry name" value="ATP-DEPENDENT RNA HELICASE RHLE-RELATED"/>
    <property type="match status" value="1"/>
</dbReference>
<keyword evidence="3 7" id="KW-0347">Helicase</keyword>
<feature type="compositionally biased region" description="Basic residues" evidence="8">
    <location>
        <begin position="487"/>
        <end position="499"/>
    </location>
</feature>
<dbReference type="Gene3D" id="3.40.50.300">
    <property type="entry name" value="P-loop containing nucleotide triphosphate hydrolases"/>
    <property type="match status" value="2"/>
</dbReference>
<feature type="short sequence motif" description="Q motif" evidence="6">
    <location>
        <begin position="59"/>
        <end position="87"/>
    </location>
</feature>
<organism evidence="12 13">
    <name type="scientific">Mangrovibacterium diazotrophicum</name>
    <dbReference type="NCBI Taxonomy" id="1261403"/>
    <lineage>
        <taxon>Bacteria</taxon>
        <taxon>Pseudomonadati</taxon>
        <taxon>Bacteroidota</taxon>
        <taxon>Bacteroidia</taxon>
        <taxon>Marinilabiliales</taxon>
        <taxon>Prolixibacteraceae</taxon>
        <taxon>Mangrovibacterium</taxon>
    </lineage>
</organism>
<comment type="caution">
    <text evidence="12">The sequence shown here is derived from an EMBL/GenBank/DDBJ whole genome shotgun (WGS) entry which is preliminary data.</text>
</comment>
<evidence type="ECO:0000256" key="6">
    <source>
        <dbReference type="PROSITE-ProRule" id="PRU00552"/>
    </source>
</evidence>
<feature type="domain" description="Helicase C-terminal" evidence="10">
    <location>
        <begin position="288"/>
        <end position="437"/>
    </location>
</feature>
<dbReference type="AlphaFoldDB" id="A0A419VVE7"/>
<feature type="region of interest" description="Disordered" evidence="8">
    <location>
        <begin position="432"/>
        <end position="499"/>
    </location>
</feature>
<proteinExistence type="inferred from homology"/>
<dbReference type="InterPro" id="IPR011545">
    <property type="entry name" value="DEAD/DEAH_box_helicase_dom"/>
</dbReference>
<dbReference type="GO" id="GO:0003724">
    <property type="term" value="F:RNA helicase activity"/>
    <property type="evidence" value="ECO:0007669"/>
    <property type="project" value="InterPro"/>
</dbReference>
<evidence type="ECO:0000256" key="2">
    <source>
        <dbReference type="ARBA" id="ARBA00022801"/>
    </source>
</evidence>
<feature type="region of interest" description="Disordered" evidence="8">
    <location>
        <begin position="12"/>
        <end position="41"/>
    </location>
</feature>
<dbReference type="Pfam" id="PF00271">
    <property type="entry name" value="Helicase_C"/>
    <property type="match status" value="1"/>
</dbReference>
<dbReference type="PANTHER" id="PTHR47959:SF13">
    <property type="entry name" value="ATP-DEPENDENT RNA HELICASE RHLE"/>
    <property type="match status" value="1"/>
</dbReference>
<comment type="similarity">
    <text evidence="5 7">Belongs to the DEAD box helicase family.</text>
</comment>
<dbReference type="CDD" id="cd18787">
    <property type="entry name" value="SF2_C_DEAD"/>
    <property type="match status" value="1"/>
</dbReference>
<evidence type="ECO:0000256" key="8">
    <source>
        <dbReference type="SAM" id="MobiDB-lite"/>
    </source>
</evidence>
<feature type="compositionally biased region" description="Basic and acidic residues" evidence="8">
    <location>
        <begin position="14"/>
        <end position="41"/>
    </location>
</feature>
<evidence type="ECO:0000313" key="13">
    <source>
        <dbReference type="Proteomes" id="UP000283387"/>
    </source>
</evidence>
<dbReference type="SMART" id="SM00487">
    <property type="entry name" value="DEXDc"/>
    <property type="match status" value="1"/>
</dbReference>
<reference evidence="12 13" key="1">
    <citation type="submission" date="2018-09" db="EMBL/GenBank/DDBJ databases">
        <title>Genomic Encyclopedia of Archaeal and Bacterial Type Strains, Phase II (KMG-II): from individual species to whole genera.</title>
        <authorList>
            <person name="Goeker M."/>
        </authorList>
    </citation>
    <scope>NUCLEOTIDE SEQUENCE [LARGE SCALE GENOMIC DNA]</scope>
    <source>
        <strain evidence="12 13">DSM 27148</strain>
    </source>
</reference>
<dbReference type="InterPro" id="IPR014001">
    <property type="entry name" value="Helicase_ATP-bd"/>
</dbReference>
<keyword evidence="4 7" id="KW-0067">ATP-binding</keyword>
<dbReference type="GO" id="GO:0005829">
    <property type="term" value="C:cytosol"/>
    <property type="evidence" value="ECO:0007669"/>
    <property type="project" value="TreeGrafter"/>
</dbReference>
<evidence type="ECO:0000256" key="7">
    <source>
        <dbReference type="RuleBase" id="RU000492"/>
    </source>
</evidence>
<dbReference type="PROSITE" id="PS51194">
    <property type="entry name" value="HELICASE_CTER"/>
    <property type="match status" value="1"/>
</dbReference>
<dbReference type="CDD" id="cd00268">
    <property type="entry name" value="DEADc"/>
    <property type="match status" value="1"/>
</dbReference>
<keyword evidence="2 7" id="KW-0378">Hydrolase</keyword>
<evidence type="ECO:0000256" key="4">
    <source>
        <dbReference type="ARBA" id="ARBA00022840"/>
    </source>
</evidence>
<feature type="domain" description="Helicase ATP-binding" evidence="9">
    <location>
        <begin position="90"/>
        <end position="261"/>
    </location>
</feature>
<keyword evidence="13" id="KW-1185">Reference proteome</keyword>
<protein>
    <submittedName>
        <fullName evidence="12">ATP-dependent RNA helicase RhlE</fullName>
    </submittedName>
</protein>
<dbReference type="PROSITE" id="PS00039">
    <property type="entry name" value="DEAD_ATP_HELICASE"/>
    <property type="match status" value="1"/>
</dbReference>
<dbReference type="Proteomes" id="UP000283387">
    <property type="component" value="Unassembled WGS sequence"/>
</dbReference>
<evidence type="ECO:0000256" key="3">
    <source>
        <dbReference type="ARBA" id="ARBA00022806"/>
    </source>
</evidence>
<dbReference type="InterPro" id="IPR050079">
    <property type="entry name" value="DEAD_box_RNA_helicase"/>
</dbReference>
<dbReference type="SMART" id="SM00490">
    <property type="entry name" value="HELICc"/>
    <property type="match status" value="1"/>
</dbReference>
<dbReference type="SUPFAM" id="SSF52540">
    <property type="entry name" value="P-loop containing nucleoside triphosphate hydrolases"/>
    <property type="match status" value="2"/>
</dbReference>
<evidence type="ECO:0000259" key="10">
    <source>
        <dbReference type="PROSITE" id="PS51194"/>
    </source>
</evidence>
<evidence type="ECO:0000256" key="5">
    <source>
        <dbReference type="ARBA" id="ARBA00038437"/>
    </source>
</evidence>
<dbReference type="GO" id="GO:0016787">
    <property type="term" value="F:hydrolase activity"/>
    <property type="evidence" value="ECO:0007669"/>
    <property type="project" value="UniProtKB-KW"/>
</dbReference>
<dbReference type="GO" id="GO:0003676">
    <property type="term" value="F:nucleic acid binding"/>
    <property type="evidence" value="ECO:0007669"/>
    <property type="project" value="InterPro"/>
</dbReference>
<dbReference type="Pfam" id="PF00270">
    <property type="entry name" value="DEAD"/>
    <property type="match status" value="1"/>
</dbReference>